<evidence type="ECO:0000256" key="2">
    <source>
        <dbReference type="PROSITE-ProRule" id="PRU00169"/>
    </source>
</evidence>
<gene>
    <name evidence="4" type="ORF">ON006_14730</name>
</gene>
<dbReference type="EMBL" id="CP112998">
    <property type="protein sequence ID" value="WAC15191.1"/>
    <property type="molecule type" value="Genomic_DNA"/>
</dbReference>
<organism evidence="4 5">
    <name type="scientific">Dyadobacter pollutisoli</name>
    <dbReference type="NCBI Taxonomy" id="2910158"/>
    <lineage>
        <taxon>Bacteria</taxon>
        <taxon>Pseudomonadati</taxon>
        <taxon>Bacteroidota</taxon>
        <taxon>Cytophagia</taxon>
        <taxon>Cytophagales</taxon>
        <taxon>Spirosomataceae</taxon>
        <taxon>Dyadobacter</taxon>
    </lineage>
</organism>
<name>A0A9E8NIA4_9BACT</name>
<reference evidence="4" key="1">
    <citation type="submission" date="2022-11" db="EMBL/GenBank/DDBJ databases">
        <title>Dyadobacter pollutisoli sp. nov., isolated from plastic dumped soil.</title>
        <authorList>
            <person name="Kim J.M."/>
            <person name="Kim K.R."/>
            <person name="Lee J.K."/>
            <person name="Hao L."/>
            <person name="Jeon C.O."/>
        </authorList>
    </citation>
    <scope>NUCLEOTIDE SEQUENCE</scope>
    <source>
        <strain evidence="4">U1</strain>
    </source>
</reference>
<keyword evidence="5" id="KW-1185">Reference proteome</keyword>
<feature type="domain" description="Response regulatory" evidence="3">
    <location>
        <begin position="3"/>
        <end position="117"/>
    </location>
</feature>
<dbReference type="SUPFAM" id="SSF52172">
    <property type="entry name" value="CheY-like"/>
    <property type="match status" value="1"/>
</dbReference>
<dbReference type="SMART" id="SM00448">
    <property type="entry name" value="REC"/>
    <property type="match status" value="1"/>
</dbReference>
<dbReference type="AlphaFoldDB" id="A0A9E8NIA4"/>
<dbReference type="Proteomes" id="UP001164653">
    <property type="component" value="Chromosome"/>
</dbReference>
<dbReference type="Pfam" id="PF00072">
    <property type="entry name" value="Response_reg"/>
    <property type="match status" value="1"/>
</dbReference>
<dbReference type="RefSeq" id="WP_244823165.1">
    <property type="nucleotide sequence ID" value="NZ_CP112998.1"/>
</dbReference>
<evidence type="ECO:0000313" key="5">
    <source>
        <dbReference type="Proteomes" id="UP001164653"/>
    </source>
</evidence>
<keyword evidence="1 2" id="KW-0597">Phosphoprotein</keyword>
<feature type="modified residue" description="4-aspartylphosphate" evidence="2">
    <location>
        <position position="51"/>
    </location>
</feature>
<evidence type="ECO:0000313" key="4">
    <source>
        <dbReference type="EMBL" id="WAC15191.1"/>
    </source>
</evidence>
<dbReference type="PANTHER" id="PTHR44591:SF19">
    <property type="entry name" value="TWO-COMPONENT RESPONSE REGULATOR-RELATED"/>
    <property type="match status" value="1"/>
</dbReference>
<dbReference type="KEGG" id="dpf:ON006_14730"/>
<dbReference type="InterPro" id="IPR001789">
    <property type="entry name" value="Sig_transdc_resp-reg_receiver"/>
</dbReference>
<accession>A0A9E8NIA4</accession>
<dbReference type="GO" id="GO:0000160">
    <property type="term" value="P:phosphorelay signal transduction system"/>
    <property type="evidence" value="ECO:0007669"/>
    <property type="project" value="InterPro"/>
</dbReference>
<evidence type="ECO:0000256" key="1">
    <source>
        <dbReference type="ARBA" id="ARBA00022553"/>
    </source>
</evidence>
<dbReference type="InterPro" id="IPR011006">
    <property type="entry name" value="CheY-like_superfamily"/>
</dbReference>
<evidence type="ECO:0000259" key="3">
    <source>
        <dbReference type="PROSITE" id="PS50110"/>
    </source>
</evidence>
<dbReference type="Gene3D" id="3.40.50.2300">
    <property type="match status" value="1"/>
</dbReference>
<proteinExistence type="predicted"/>
<dbReference type="PANTHER" id="PTHR44591">
    <property type="entry name" value="STRESS RESPONSE REGULATOR PROTEIN 1"/>
    <property type="match status" value="1"/>
</dbReference>
<dbReference type="PROSITE" id="PS50110">
    <property type="entry name" value="RESPONSE_REGULATORY"/>
    <property type="match status" value="1"/>
</dbReference>
<sequence length="118" mass="13700">MMTILYVDHEINNLNSFKATFRRDATVFVASSTREGLEILQEHKIDVIFADHQMPEMTGLEFLKLASKQFPASIRIILTGNAYTDEFKIAAGKGYFHSYVNKPWDEQQLRRLMTTHLF</sequence>
<protein>
    <submittedName>
        <fullName evidence="4">Response regulator</fullName>
    </submittedName>
</protein>
<dbReference type="InterPro" id="IPR050595">
    <property type="entry name" value="Bact_response_regulator"/>
</dbReference>